<name>A0ABW5CB83_9PROT</name>
<feature type="domain" description="AMP-dependent synthetase/ligase" evidence="1">
    <location>
        <begin position="7"/>
        <end position="363"/>
    </location>
</feature>
<dbReference type="SUPFAM" id="SSF56801">
    <property type="entry name" value="Acetyl-CoA synthetase-like"/>
    <property type="match status" value="1"/>
</dbReference>
<gene>
    <name evidence="3" type="ORF">ACFSNB_12045</name>
</gene>
<protein>
    <submittedName>
        <fullName evidence="3">Class I adenylate-forming enzyme family protein</fullName>
    </submittedName>
</protein>
<reference evidence="4" key="1">
    <citation type="journal article" date="2019" name="Int. J. Syst. Evol. Microbiol.">
        <title>The Global Catalogue of Microorganisms (GCM) 10K type strain sequencing project: providing services to taxonomists for standard genome sequencing and annotation.</title>
        <authorList>
            <consortium name="The Broad Institute Genomics Platform"/>
            <consortium name="The Broad Institute Genome Sequencing Center for Infectious Disease"/>
            <person name="Wu L."/>
            <person name="Ma J."/>
        </authorList>
    </citation>
    <scope>NUCLEOTIDE SEQUENCE [LARGE SCALE GENOMIC DNA]</scope>
    <source>
        <strain evidence="4">KCTC 15012</strain>
    </source>
</reference>
<dbReference type="InterPro" id="IPR042099">
    <property type="entry name" value="ANL_N_sf"/>
</dbReference>
<dbReference type="Proteomes" id="UP001597296">
    <property type="component" value="Unassembled WGS sequence"/>
</dbReference>
<dbReference type="Gene3D" id="3.30.300.30">
    <property type="match status" value="1"/>
</dbReference>
<feature type="domain" description="AMP-binding enzyme C-terminal" evidence="2">
    <location>
        <begin position="413"/>
        <end position="488"/>
    </location>
</feature>
<dbReference type="RefSeq" id="WP_377316855.1">
    <property type="nucleotide sequence ID" value="NZ_JBHUIY010000023.1"/>
</dbReference>
<comment type="caution">
    <text evidence="3">The sequence shown here is derived from an EMBL/GenBank/DDBJ whole genome shotgun (WGS) entry which is preliminary data.</text>
</comment>
<dbReference type="Pfam" id="PF13193">
    <property type="entry name" value="AMP-binding_C"/>
    <property type="match status" value="1"/>
</dbReference>
<evidence type="ECO:0000259" key="1">
    <source>
        <dbReference type="Pfam" id="PF00501"/>
    </source>
</evidence>
<dbReference type="CDD" id="cd05936">
    <property type="entry name" value="FC-FACS_FadD_like"/>
    <property type="match status" value="1"/>
</dbReference>
<dbReference type="PROSITE" id="PS00455">
    <property type="entry name" value="AMP_BINDING"/>
    <property type="match status" value="1"/>
</dbReference>
<dbReference type="PANTHER" id="PTHR43767:SF1">
    <property type="entry name" value="NONRIBOSOMAL PEPTIDE SYNTHASE PES1 (EUROFUNG)-RELATED"/>
    <property type="match status" value="1"/>
</dbReference>
<sequence>MNLASYLERHAQRQPDRDALRFEGRSVTFAELDRDAGRLAAALHRRGIGPGDRVALYLPNQPQFLVAYYAVQKLGAVAVSVNPMFKSDEVRYLLEDSAAAAVLAPAGLTFHVPADCPGLRLRIVVDDGPAGPDWLALGRLYAEGAAGFTPIERAADDPAALLYSSGTTGQPKGVVLTQRNIHSNIALSACCSDLRPGDRVAAFLPLFHAYGQNYLMNGAMLAGATLVLFPRYSPETVLAAIGAERVTHLFAVPAIFIALLASDLAPYDLSSLRYEMSAAATLPEEISRRWFDRFGRRIYEGYGLTECAPFACYNDFHQHRFGSVGRPLPGVEARVVDETGAELPPGAIGEIVLRGDNVMAGYWNRPDDSARALRGGWLHTGDIGRIDEHGYLYLCDRLKDMINVSGFKVWPAEIEAGLYRLDGVREVAVYGRPDPDKGECVVAAVVAKEGAALTPEAVIAYCRDHMAAYKVPSRVDILDALPRSATGKLLKRVLREQA</sequence>
<dbReference type="NCBIfam" id="NF004837">
    <property type="entry name" value="PRK06187.1"/>
    <property type="match status" value="1"/>
</dbReference>
<dbReference type="InterPro" id="IPR025110">
    <property type="entry name" value="AMP-bd_C"/>
</dbReference>
<evidence type="ECO:0000259" key="2">
    <source>
        <dbReference type="Pfam" id="PF13193"/>
    </source>
</evidence>
<dbReference type="InterPro" id="IPR000873">
    <property type="entry name" value="AMP-dep_synth/lig_dom"/>
</dbReference>
<dbReference type="PANTHER" id="PTHR43767">
    <property type="entry name" value="LONG-CHAIN-FATTY-ACID--COA LIGASE"/>
    <property type="match status" value="1"/>
</dbReference>
<dbReference type="EMBL" id="JBHUIY010000023">
    <property type="protein sequence ID" value="MFD2234539.1"/>
    <property type="molecule type" value="Genomic_DNA"/>
</dbReference>
<accession>A0ABW5CB83</accession>
<dbReference type="InterPro" id="IPR045851">
    <property type="entry name" value="AMP-bd_C_sf"/>
</dbReference>
<evidence type="ECO:0000313" key="3">
    <source>
        <dbReference type="EMBL" id="MFD2234539.1"/>
    </source>
</evidence>
<dbReference type="InterPro" id="IPR050237">
    <property type="entry name" value="ATP-dep_AMP-bd_enzyme"/>
</dbReference>
<keyword evidence="4" id="KW-1185">Reference proteome</keyword>
<proteinExistence type="predicted"/>
<dbReference type="Pfam" id="PF00501">
    <property type="entry name" value="AMP-binding"/>
    <property type="match status" value="1"/>
</dbReference>
<dbReference type="InterPro" id="IPR020845">
    <property type="entry name" value="AMP-binding_CS"/>
</dbReference>
<dbReference type="Gene3D" id="3.40.50.12780">
    <property type="entry name" value="N-terminal domain of ligase-like"/>
    <property type="match status" value="1"/>
</dbReference>
<organism evidence="3 4">
    <name type="scientific">Phaeospirillum tilakii</name>
    <dbReference type="NCBI Taxonomy" id="741673"/>
    <lineage>
        <taxon>Bacteria</taxon>
        <taxon>Pseudomonadati</taxon>
        <taxon>Pseudomonadota</taxon>
        <taxon>Alphaproteobacteria</taxon>
        <taxon>Rhodospirillales</taxon>
        <taxon>Rhodospirillaceae</taxon>
        <taxon>Phaeospirillum</taxon>
    </lineage>
</organism>
<evidence type="ECO:0000313" key="4">
    <source>
        <dbReference type="Proteomes" id="UP001597296"/>
    </source>
</evidence>